<organism evidence="1 2">
    <name type="scientific">Lepidopterella palustris CBS 459.81</name>
    <dbReference type="NCBI Taxonomy" id="1314670"/>
    <lineage>
        <taxon>Eukaryota</taxon>
        <taxon>Fungi</taxon>
        <taxon>Dikarya</taxon>
        <taxon>Ascomycota</taxon>
        <taxon>Pezizomycotina</taxon>
        <taxon>Dothideomycetes</taxon>
        <taxon>Pleosporomycetidae</taxon>
        <taxon>Mytilinidiales</taxon>
        <taxon>Argynnaceae</taxon>
        <taxon>Lepidopterella</taxon>
    </lineage>
</organism>
<name>A0A8E2E8W1_9PEZI</name>
<evidence type="ECO:0000313" key="1">
    <source>
        <dbReference type="EMBL" id="OCK79440.1"/>
    </source>
</evidence>
<proteinExistence type="predicted"/>
<keyword evidence="2" id="KW-1185">Reference proteome</keyword>
<protein>
    <submittedName>
        <fullName evidence="1">Uncharacterized protein</fullName>
    </submittedName>
</protein>
<reference evidence="1 2" key="1">
    <citation type="journal article" date="2016" name="Nat. Commun.">
        <title>Ectomycorrhizal ecology is imprinted in the genome of the dominant symbiotic fungus Cenococcum geophilum.</title>
        <authorList>
            <consortium name="DOE Joint Genome Institute"/>
            <person name="Peter M."/>
            <person name="Kohler A."/>
            <person name="Ohm R.A."/>
            <person name="Kuo A."/>
            <person name="Krutzmann J."/>
            <person name="Morin E."/>
            <person name="Arend M."/>
            <person name="Barry K.W."/>
            <person name="Binder M."/>
            <person name="Choi C."/>
            <person name="Clum A."/>
            <person name="Copeland A."/>
            <person name="Grisel N."/>
            <person name="Haridas S."/>
            <person name="Kipfer T."/>
            <person name="LaButti K."/>
            <person name="Lindquist E."/>
            <person name="Lipzen A."/>
            <person name="Maire R."/>
            <person name="Meier B."/>
            <person name="Mihaltcheva S."/>
            <person name="Molinier V."/>
            <person name="Murat C."/>
            <person name="Poggeler S."/>
            <person name="Quandt C.A."/>
            <person name="Sperisen C."/>
            <person name="Tritt A."/>
            <person name="Tisserant E."/>
            <person name="Crous P.W."/>
            <person name="Henrissat B."/>
            <person name="Nehls U."/>
            <person name="Egli S."/>
            <person name="Spatafora J.W."/>
            <person name="Grigoriev I.V."/>
            <person name="Martin F.M."/>
        </authorList>
    </citation>
    <scope>NUCLEOTIDE SEQUENCE [LARGE SCALE GENOMIC DNA]</scope>
    <source>
        <strain evidence="1 2">CBS 459.81</strain>
    </source>
</reference>
<evidence type="ECO:0000313" key="2">
    <source>
        <dbReference type="Proteomes" id="UP000250266"/>
    </source>
</evidence>
<dbReference type="EMBL" id="KV745006">
    <property type="protein sequence ID" value="OCK79440.1"/>
    <property type="molecule type" value="Genomic_DNA"/>
</dbReference>
<gene>
    <name evidence="1" type="ORF">K432DRAFT_383071</name>
</gene>
<dbReference type="OrthoDB" id="113620at2759"/>
<accession>A0A8E2E8W1</accession>
<dbReference type="Proteomes" id="UP000250266">
    <property type="component" value="Unassembled WGS sequence"/>
</dbReference>
<dbReference type="AlphaFoldDB" id="A0A8E2E8W1"/>
<sequence>MPPFRNPLTAVGGSNLFAILDAPLYLRSRYVQYLEHHEARMDELEGTLRGHIGLTEGALERLEDRGYQKIKERNHNIPLAKDIRRSRHC</sequence>